<dbReference type="AlphaFoldDB" id="A0A8J1XZU0"/>
<reference evidence="2" key="1">
    <citation type="submission" date="2022-03" db="EMBL/GenBank/DDBJ databases">
        <authorList>
            <person name="Martin C."/>
        </authorList>
    </citation>
    <scope>NUCLEOTIDE SEQUENCE</scope>
</reference>
<keyword evidence="3" id="KW-1185">Reference proteome</keyword>
<name>A0A8J1XZU0_OWEFU</name>
<feature type="compositionally biased region" description="Basic residues" evidence="1">
    <location>
        <begin position="234"/>
        <end position="244"/>
    </location>
</feature>
<dbReference type="PANTHER" id="PTHR21521:SF0">
    <property type="entry name" value="AMUN, ISOFORM A"/>
    <property type="match status" value="1"/>
</dbReference>
<sequence>MAGNQKLFSCGTLEEWQTALVSYKDVMKEKAKLLTKTPRRPRGGKDLIELDDWFQNDLPIAITSRDEKHITHEELCKLMKWKLMRGKFRPRLTELVQANKPEEVIAASKKAFKKLPNISEAIKALIVLKAVGPATASAVLAAGAPEVAPFMADESMLAIPGLQPLQYTLNHYVSYVAQIESCMERLNKEDDMVEWSAHDVELALWTYHMAKQLDINIEKSGQKRKSDSSDTSKLKKQKSKSKDT</sequence>
<proteinExistence type="predicted"/>
<evidence type="ECO:0000313" key="3">
    <source>
        <dbReference type="Proteomes" id="UP000749559"/>
    </source>
</evidence>
<organism evidence="2 3">
    <name type="scientific">Owenia fusiformis</name>
    <name type="common">Polychaete worm</name>
    <dbReference type="NCBI Taxonomy" id="6347"/>
    <lineage>
        <taxon>Eukaryota</taxon>
        <taxon>Metazoa</taxon>
        <taxon>Spiralia</taxon>
        <taxon>Lophotrochozoa</taxon>
        <taxon>Annelida</taxon>
        <taxon>Polychaeta</taxon>
        <taxon>Sedentaria</taxon>
        <taxon>Canalipalpata</taxon>
        <taxon>Sabellida</taxon>
        <taxon>Oweniida</taxon>
        <taxon>Oweniidae</taxon>
        <taxon>Owenia</taxon>
    </lineage>
</organism>
<feature type="region of interest" description="Disordered" evidence="1">
    <location>
        <begin position="218"/>
        <end position="244"/>
    </location>
</feature>
<protein>
    <submittedName>
        <fullName evidence="2">Uncharacterized protein</fullName>
    </submittedName>
</protein>
<dbReference type="EMBL" id="CAIIXF020000009">
    <property type="protein sequence ID" value="CAH1795666.1"/>
    <property type="molecule type" value="Genomic_DNA"/>
</dbReference>
<dbReference type="PANTHER" id="PTHR21521">
    <property type="entry name" value="AMUN, ISOFORM A"/>
    <property type="match status" value="1"/>
</dbReference>
<dbReference type="OrthoDB" id="8249012at2759"/>
<accession>A0A8J1XZU0</accession>
<comment type="caution">
    <text evidence="2">The sequence shown here is derived from an EMBL/GenBank/DDBJ whole genome shotgun (WGS) entry which is preliminary data.</text>
</comment>
<gene>
    <name evidence="2" type="ORF">OFUS_LOCUS20176</name>
</gene>
<feature type="compositionally biased region" description="Basic and acidic residues" evidence="1">
    <location>
        <begin position="218"/>
        <end position="233"/>
    </location>
</feature>
<dbReference type="Proteomes" id="UP000749559">
    <property type="component" value="Unassembled WGS sequence"/>
</dbReference>
<evidence type="ECO:0000256" key="1">
    <source>
        <dbReference type="SAM" id="MobiDB-lite"/>
    </source>
</evidence>
<evidence type="ECO:0000313" key="2">
    <source>
        <dbReference type="EMBL" id="CAH1795666.1"/>
    </source>
</evidence>